<dbReference type="Pfam" id="PF01070">
    <property type="entry name" value="FMN_dh"/>
    <property type="match status" value="1"/>
</dbReference>
<evidence type="ECO:0000256" key="3">
    <source>
        <dbReference type="ARBA" id="ARBA00024042"/>
    </source>
</evidence>
<dbReference type="Gene3D" id="3.20.20.70">
    <property type="entry name" value="Aldolase class I"/>
    <property type="match status" value="1"/>
</dbReference>
<dbReference type="GO" id="GO:0010181">
    <property type="term" value="F:FMN binding"/>
    <property type="evidence" value="ECO:0007669"/>
    <property type="project" value="InterPro"/>
</dbReference>
<evidence type="ECO:0000259" key="4">
    <source>
        <dbReference type="PROSITE" id="PS51349"/>
    </source>
</evidence>
<dbReference type="EMBL" id="BGZK01000243">
    <property type="protein sequence ID" value="GBP31251.1"/>
    <property type="molecule type" value="Genomic_DNA"/>
</dbReference>
<protein>
    <submittedName>
        <fullName evidence="5">Peroxisomal</fullName>
    </submittedName>
</protein>
<comment type="similarity">
    <text evidence="3">Belongs to the FMN-dependent alpha-hydroxy acid dehydrogenase family.</text>
</comment>
<dbReference type="PANTHER" id="PTHR10578:SF149">
    <property type="entry name" value="2-HYDROXYACID OXIDASE 2"/>
    <property type="match status" value="1"/>
</dbReference>
<evidence type="ECO:0000313" key="6">
    <source>
        <dbReference type="Proteomes" id="UP000299102"/>
    </source>
</evidence>
<keyword evidence="6" id="KW-1185">Reference proteome</keyword>
<organism evidence="5 6">
    <name type="scientific">Eumeta variegata</name>
    <name type="common">Bagworm moth</name>
    <name type="synonym">Eumeta japonica</name>
    <dbReference type="NCBI Taxonomy" id="151549"/>
    <lineage>
        <taxon>Eukaryota</taxon>
        <taxon>Metazoa</taxon>
        <taxon>Ecdysozoa</taxon>
        <taxon>Arthropoda</taxon>
        <taxon>Hexapoda</taxon>
        <taxon>Insecta</taxon>
        <taxon>Pterygota</taxon>
        <taxon>Neoptera</taxon>
        <taxon>Endopterygota</taxon>
        <taxon>Lepidoptera</taxon>
        <taxon>Glossata</taxon>
        <taxon>Ditrysia</taxon>
        <taxon>Tineoidea</taxon>
        <taxon>Psychidae</taxon>
        <taxon>Oiketicinae</taxon>
        <taxon>Eumeta</taxon>
    </lineage>
</organism>
<evidence type="ECO:0000256" key="1">
    <source>
        <dbReference type="ARBA" id="ARBA00001917"/>
    </source>
</evidence>
<dbReference type="CDD" id="cd02809">
    <property type="entry name" value="alpha_hydroxyacid_oxid_FMN"/>
    <property type="match status" value="1"/>
</dbReference>
<dbReference type="AlphaFoldDB" id="A0A4C1UXM8"/>
<dbReference type="GO" id="GO:0001561">
    <property type="term" value="P:fatty acid alpha-oxidation"/>
    <property type="evidence" value="ECO:0007669"/>
    <property type="project" value="TreeGrafter"/>
</dbReference>
<accession>A0A4C1UXM8</accession>
<dbReference type="PROSITE" id="PS51349">
    <property type="entry name" value="FMN_HYDROXY_ACID_DH_2"/>
    <property type="match status" value="1"/>
</dbReference>
<reference evidence="5 6" key="1">
    <citation type="journal article" date="2019" name="Commun. Biol.">
        <title>The bagworm genome reveals a unique fibroin gene that provides high tensile strength.</title>
        <authorList>
            <person name="Kono N."/>
            <person name="Nakamura H."/>
            <person name="Ohtoshi R."/>
            <person name="Tomita M."/>
            <person name="Numata K."/>
            <person name="Arakawa K."/>
        </authorList>
    </citation>
    <scope>NUCLEOTIDE SEQUENCE [LARGE SCALE GENOMIC DNA]</scope>
</reference>
<dbReference type="OrthoDB" id="25826at2759"/>
<dbReference type="InterPro" id="IPR000262">
    <property type="entry name" value="FMN-dep_DH"/>
</dbReference>
<dbReference type="PANTHER" id="PTHR10578">
    <property type="entry name" value="S -2-HYDROXY-ACID OXIDASE-RELATED"/>
    <property type="match status" value="1"/>
</dbReference>
<proteinExistence type="inferred from homology"/>
<sequence>MERYVSVKEIEEAALSMLPKSAKDYYRSGATEEHSLAENKNAFQRLRIRPKCMTGVSKWDLSTTVLGARVNLPVGIAPTAMQRMAHPEGEIANAKAAEEEGVIFTLSTIATTSIEEVAAAAPRATKWFQLYIYNDRDVTKNLVLRAEKAGFKAIVLTVDTPLFGLRRADIKNQFTLPPHLKFANFDGHLADRINSAESGSGLNEYVNSLFDKSLTWDDIIWLKR</sequence>
<gene>
    <name evidence="5" type="ORF">EVAR_21531_1</name>
</gene>
<dbReference type="Proteomes" id="UP000299102">
    <property type="component" value="Unassembled WGS sequence"/>
</dbReference>
<dbReference type="InterPro" id="IPR013785">
    <property type="entry name" value="Aldolase_TIM"/>
</dbReference>
<evidence type="ECO:0000256" key="2">
    <source>
        <dbReference type="ARBA" id="ARBA00023002"/>
    </source>
</evidence>
<dbReference type="InterPro" id="IPR012133">
    <property type="entry name" value="Alpha-hydoxy_acid_DH_FMN"/>
</dbReference>
<dbReference type="GO" id="GO:0005782">
    <property type="term" value="C:peroxisomal matrix"/>
    <property type="evidence" value="ECO:0007669"/>
    <property type="project" value="TreeGrafter"/>
</dbReference>
<name>A0A4C1UXM8_EUMVA</name>
<comment type="cofactor">
    <cofactor evidence="1">
        <name>FMN</name>
        <dbReference type="ChEBI" id="CHEBI:58210"/>
    </cofactor>
</comment>
<dbReference type="GO" id="GO:0003973">
    <property type="term" value="F:(S)-2-hydroxy-acid oxidase activity"/>
    <property type="evidence" value="ECO:0007669"/>
    <property type="project" value="TreeGrafter"/>
</dbReference>
<dbReference type="STRING" id="151549.A0A4C1UXM8"/>
<dbReference type="SUPFAM" id="SSF51395">
    <property type="entry name" value="FMN-linked oxidoreductases"/>
    <property type="match status" value="1"/>
</dbReference>
<keyword evidence="2" id="KW-0560">Oxidoreductase</keyword>
<comment type="caution">
    <text evidence="5">The sequence shown here is derived from an EMBL/GenBank/DDBJ whole genome shotgun (WGS) entry which is preliminary data.</text>
</comment>
<feature type="domain" description="FMN hydroxy acid dehydrogenase" evidence="4">
    <location>
        <begin position="1"/>
        <end position="224"/>
    </location>
</feature>
<evidence type="ECO:0000313" key="5">
    <source>
        <dbReference type="EMBL" id="GBP31251.1"/>
    </source>
</evidence>
<dbReference type="InterPro" id="IPR037396">
    <property type="entry name" value="FMN_HAD"/>
</dbReference>